<protein>
    <submittedName>
        <fullName evidence="1">Uncharacterized protein</fullName>
    </submittedName>
</protein>
<accession>A0A6B0YQV8</accession>
<gene>
    <name evidence="1" type="ORF">F4Y42_07880</name>
</gene>
<dbReference type="AlphaFoldDB" id="A0A6B0YQV8"/>
<evidence type="ECO:0000313" key="1">
    <source>
        <dbReference type="EMBL" id="MXY93350.1"/>
    </source>
</evidence>
<dbReference type="EMBL" id="VXRG01000067">
    <property type="protein sequence ID" value="MXY93350.1"/>
    <property type="molecule type" value="Genomic_DNA"/>
</dbReference>
<name>A0A6B0YQV8_9CHLR</name>
<reference evidence="1" key="1">
    <citation type="submission" date="2019-09" db="EMBL/GenBank/DDBJ databases">
        <title>Characterisation of the sponge microbiome using genome-centric metagenomics.</title>
        <authorList>
            <person name="Engelberts J.P."/>
            <person name="Robbins S.J."/>
            <person name="De Goeij J.M."/>
            <person name="Aranda M."/>
            <person name="Bell S.C."/>
            <person name="Webster N.S."/>
        </authorList>
    </citation>
    <scope>NUCLEOTIDE SEQUENCE</scope>
    <source>
        <strain evidence="1">SB0664_bin_27</strain>
    </source>
</reference>
<sequence length="80" mass="7470">MTVDVGVNVDVTVVEGVDALVDVSVGGGLLVAIGGTVATSTFAPCALAPGEGVAVGVLVAGSDCSAETPVDPLSGVAMAA</sequence>
<organism evidence="1">
    <name type="scientific">Caldilineaceae bacterium SB0664_bin_27</name>
    <dbReference type="NCBI Taxonomy" id="2605260"/>
    <lineage>
        <taxon>Bacteria</taxon>
        <taxon>Bacillati</taxon>
        <taxon>Chloroflexota</taxon>
        <taxon>Caldilineae</taxon>
        <taxon>Caldilineales</taxon>
        <taxon>Caldilineaceae</taxon>
    </lineage>
</organism>
<comment type="caution">
    <text evidence="1">The sequence shown here is derived from an EMBL/GenBank/DDBJ whole genome shotgun (WGS) entry which is preliminary data.</text>
</comment>
<proteinExistence type="predicted"/>